<protein>
    <submittedName>
        <fullName evidence="3">Helicase-associated domain-containing protein</fullName>
    </submittedName>
</protein>
<keyword evidence="3" id="KW-0547">Nucleotide-binding</keyword>
<feature type="domain" description="Helicase XPB/Ssl2 N-terminal" evidence="2">
    <location>
        <begin position="334"/>
        <end position="422"/>
    </location>
</feature>
<dbReference type="EMBL" id="JAUCML010000011">
    <property type="protein sequence ID" value="MDM7886381.1"/>
    <property type="molecule type" value="Genomic_DNA"/>
</dbReference>
<dbReference type="InterPro" id="IPR032830">
    <property type="entry name" value="XPB/Ssl2_N"/>
</dbReference>
<proteinExistence type="predicted"/>
<dbReference type="RefSeq" id="WP_289459695.1">
    <property type="nucleotide sequence ID" value="NZ_JAUCML010000011.1"/>
</dbReference>
<keyword evidence="3" id="KW-0378">Hydrolase</keyword>
<feature type="region of interest" description="Disordered" evidence="1">
    <location>
        <begin position="112"/>
        <end position="153"/>
    </location>
</feature>
<keyword evidence="3" id="KW-0347">Helicase</keyword>
<feature type="compositionally biased region" description="Low complexity" evidence="1">
    <location>
        <begin position="124"/>
        <end position="153"/>
    </location>
</feature>
<dbReference type="GO" id="GO:0004386">
    <property type="term" value="F:helicase activity"/>
    <property type="evidence" value="ECO:0007669"/>
    <property type="project" value="UniProtKB-KW"/>
</dbReference>
<dbReference type="Pfam" id="PF13625">
    <property type="entry name" value="Helicase_C_3"/>
    <property type="match status" value="1"/>
</dbReference>
<dbReference type="Proteomes" id="UP001237823">
    <property type="component" value="Unassembled WGS sequence"/>
</dbReference>
<keyword evidence="3" id="KW-0067">ATP-binding</keyword>
<gene>
    <name evidence="3" type="ORF">QUG92_14820</name>
</gene>
<comment type="caution">
    <text evidence="3">The sequence shown here is derived from an EMBL/GenBank/DDBJ whole genome shotgun (WGS) entry which is preliminary data.</text>
</comment>
<sequence>MTTTADLAARLRAMPDDELERLVVARRLPAAVLADSGPQHASDFFDLAEALRTDDAVDAALEHLPRATLLALRDGAADPDALTPAVALGLADDAGAVDDAVAARLAASPEVTALRTGGTEQPRPAASAPETADTDTATATATATDPTRARATGAERAFATMTVLAELLRAVDAGEVRELVKGGIGTPLARTLGERVGAEPEVVPDRLALLGRTGLADAGEGRWSVTDDGHSWLRAAWPERWVDLATRWWRSLDPAVHDVLAAADDDLRDLVSVGRWAFPAGARWLDAVLLDVGGTAEVLGTAVDGRVTPTGRAVLDGDVAAATADLPPTVEGVYLQHDLTVIAPGPLSPADDEALRSVADLEAPGLAARYRVSEDSVRRALRAGATRDDLLALLDRLSATDVPQPLRYLVDQVAARDGGIVVDVDPTGTGARVVGTPDQLDLVGVDAELRQLGWDRVDLTTLATAHPPHVVHAALEEQRYPAVLTAAARPVTQDAPPVRRRAAGRTPEQAARALVERLRLTTERGEAEPEQEWLGRQIDLAVRGKTPIRLTVRMPDGSERPFSIVPTSVAAGRVRGRDTAVDVERTLPLSLVVAVDSEA</sequence>
<evidence type="ECO:0000313" key="3">
    <source>
        <dbReference type="EMBL" id="MDM7886381.1"/>
    </source>
</evidence>
<evidence type="ECO:0000313" key="4">
    <source>
        <dbReference type="Proteomes" id="UP001237823"/>
    </source>
</evidence>
<name>A0ABT7T9Z6_9MICO</name>
<keyword evidence="4" id="KW-1185">Reference proteome</keyword>
<reference evidence="3 4" key="1">
    <citation type="submission" date="2023-06" db="EMBL/GenBank/DDBJ databases">
        <authorList>
            <person name="Feng G."/>
            <person name="Li J."/>
            <person name="Zhu H."/>
        </authorList>
    </citation>
    <scope>NUCLEOTIDE SEQUENCE [LARGE SCALE GENOMIC DNA]</scope>
    <source>
        <strain evidence="3 4">RHCKG23</strain>
    </source>
</reference>
<accession>A0ABT7T9Z6</accession>
<organism evidence="3 4">
    <name type="scientific">Curtobacterium citri</name>
    <dbReference type="NCBI Taxonomy" id="3055139"/>
    <lineage>
        <taxon>Bacteria</taxon>
        <taxon>Bacillati</taxon>
        <taxon>Actinomycetota</taxon>
        <taxon>Actinomycetes</taxon>
        <taxon>Micrococcales</taxon>
        <taxon>Microbacteriaceae</taxon>
        <taxon>Curtobacterium</taxon>
    </lineage>
</organism>
<evidence type="ECO:0000259" key="2">
    <source>
        <dbReference type="Pfam" id="PF13625"/>
    </source>
</evidence>
<evidence type="ECO:0000256" key="1">
    <source>
        <dbReference type="SAM" id="MobiDB-lite"/>
    </source>
</evidence>